<gene>
    <name evidence="2" type="ORF">METZ01_LOCUS448505</name>
</gene>
<evidence type="ECO:0000313" key="2">
    <source>
        <dbReference type="EMBL" id="SVD95651.1"/>
    </source>
</evidence>
<dbReference type="AlphaFoldDB" id="A0A382ZJL5"/>
<accession>A0A382ZJL5</accession>
<proteinExistence type="predicted"/>
<name>A0A382ZJL5_9ZZZZ</name>
<feature type="region of interest" description="Disordered" evidence="1">
    <location>
        <begin position="1"/>
        <end position="77"/>
    </location>
</feature>
<protein>
    <submittedName>
        <fullName evidence="2">Uncharacterized protein</fullName>
    </submittedName>
</protein>
<feature type="compositionally biased region" description="Basic and acidic residues" evidence="1">
    <location>
        <begin position="28"/>
        <end position="39"/>
    </location>
</feature>
<sequence>MGKLLGQEKYQSEPELALSAESYGQIRTDPRAMPHRPIESLEGVLEPARKPREKQQIHECQGQAGRRQSSGMGEGLI</sequence>
<feature type="compositionally biased region" description="Basic and acidic residues" evidence="1">
    <location>
        <begin position="47"/>
        <end position="57"/>
    </location>
</feature>
<evidence type="ECO:0000256" key="1">
    <source>
        <dbReference type="SAM" id="MobiDB-lite"/>
    </source>
</evidence>
<organism evidence="2">
    <name type="scientific">marine metagenome</name>
    <dbReference type="NCBI Taxonomy" id="408172"/>
    <lineage>
        <taxon>unclassified sequences</taxon>
        <taxon>metagenomes</taxon>
        <taxon>ecological metagenomes</taxon>
    </lineage>
</organism>
<dbReference type="EMBL" id="UINC01184434">
    <property type="protein sequence ID" value="SVD95651.1"/>
    <property type="molecule type" value="Genomic_DNA"/>
</dbReference>
<reference evidence="2" key="1">
    <citation type="submission" date="2018-05" db="EMBL/GenBank/DDBJ databases">
        <authorList>
            <person name="Lanie J.A."/>
            <person name="Ng W.-L."/>
            <person name="Kazmierczak K.M."/>
            <person name="Andrzejewski T.M."/>
            <person name="Davidsen T.M."/>
            <person name="Wayne K.J."/>
            <person name="Tettelin H."/>
            <person name="Glass J.I."/>
            <person name="Rusch D."/>
            <person name="Podicherti R."/>
            <person name="Tsui H.-C.T."/>
            <person name="Winkler M.E."/>
        </authorList>
    </citation>
    <scope>NUCLEOTIDE SEQUENCE</scope>
</reference>